<dbReference type="GO" id="GO:0045277">
    <property type="term" value="C:respiratory chain complex IV"/>
    <property type="evidence" value="ECO:0007669"/>
    <property type="project" value="UniProtKB-UniRule"/>
</dbReference>
<evidence type="ECO:0000256" key="3">
    <source>
        <dbReference type="ARBA" id="ARBA00007972"/>
    </source>
</evidence>
<proteinExistence type="inferred from homology"/>
<dbReference type="UniPathway" id="UPA00705"/>
<evidence type="ECO:0000256" key="2">
    <source>
        <dbReference type="ARBA" id="ARBA00004673"/>
    </source>
</evidence>
<evidence type="ECO:0000256" key="12">
    <source>
        <dbReference type="ARBA" id="ARBA00082700"/>
    </source>
</evidence>
<evidence type="ECO:0000256" key="11">
    <source>
        <dbReference type="ARBA" id="ARBA00070174"/>
    </source>
</evidence>
<keyword evidence="5 13" id="KW-0479">Metal-binding</keyword>
<keyword evidence="8 13" id="KW-0408">Iron</keyword>
<dbReference type="OrthoDB" id="5778907at2759"/>
<keyword evidence="6 13" id="KW-0999">Mitochondrion inner membrane</keyword>
<keyword evidence="4 13" id="KW-0349">Heme</keyword>
<comment type="subunit">
    <text evidence="13">Component of the cytochrome c oxidase (complex IV, CIV), a multisubunit enzyme composed of a catalytic core of 3 subunits and several supernumerary subunits.</text>
</comment>
<evidence type="ECO:0000256" key="13">
    <source>
        <dbReference type="RuleBase" id="RU368103"/>
    </source>
</evidence>
<evidence type="ECO:0000256" key="5">
    <source>
        <dbReference type="ARBA" id="ARBA00022723"/>
    </source>
</evidence>
<evidence type="ECO:0000256" key="6">
    <source>
        <dbReference type="ARBA" id="ARBA00022792"/>
    </source>
</evidence>
<evidence type="ECO:0000256" key="8">
    <source>
        <dbReference type="ARBA" id="ARBA00023004"/>
    </source>
</evidence>
<comment type="subcellular location">
    <subcellularLocation>
        <location evidence="1 13">Mitochondrion inner membrane</location>
        <topology evidence="1 13">Peripheral membrane protein</topology>
        <orientation evidence="1 13">Matrix side</orientation>
    </subcellularLocation>
</comment>
<keyword evidence="15" id="KW-1185">Reference proteome</keyword>
<comment type="similarity">
    <text evidence="3 13">Belongs to the cytochrome c oxidase subunit 5A family.</text>
</comment>
<name>A0A2T2PCF0_CORCC</name>
<evidence type="ECO:0000256" key="10">
    <source>
        <dbReference type="ARBA" id="ARBA00023136"/>
    </source>
</evidence>
<sequence length="148" mass="17020">MSFVRAATKVSRVGARVPAYRASPIAWTAQRAFSQSAIRCSDQHAEETFEEFTARYEKEFDKVNDVFELQRNLNNCFAYDLVPSPSVIISALKAARRVNDFPSAVRVFEGIKYKVENKGQYEEYLQELEPIREELGIPLKETMYPDNN</sequence>
<organism evidence="14 15">
    <name type="scientific">Corynespora cassiicola Philippines</name>
    <dbReference type="NCBI Taxonomy" id="1448308"/>
    <lineage>
        <taxon>Eukaryota</taxon>
        <taxon>Fungi</taxon>
        <taxon>Dikarya</taxon>
        <taxon>Ascomycota</taxon>
        <taxon>Pezizomycotina</taxon>
        <taxon>Dothideomycetes</taxon>
        <taxon>Pleosporomycetidae</taxon>
        <taxon>Pleosporales</taxon>
        <taxon>Corynesporascaceae</taxon>
        <taxon>Corynespora</taxon>
    </lineage>
</organism>
<keyword evidence="7 13" id="KW-0809">Transit peptide</keyword>
<gene>
    <name evidence="14" type="ORF">BS50DRAFT_541287</name>
</gene>
<dbReference type="Proteomes" id="UP000240883">
    <property type="component" value="Unassembled WGS sequence"/>
</dbReference>
<dbReference type="PANTHER" id="PTHR14200">
    <property type="entry name" value="CYTOCHROME C OXIDASE POLYPEPTIDE"/>
    <property type="match status" value="1"/>
</dbReference>
<evidence type="ECO:0000313" key="14">
    <source>
        <dbReference type="EMBL" id="PSN75337.1"/>
    </source>
</evidence>
<dbReference type="SUPFAM" id="SSF48479">
    <property type="entry name" value="Cytochrome c oxidase subunit E"/>
    <property type="match status" value="1"/>
</dbReference>
<keyword evidence="10 13" id="KW-0472">Membrane</keyword>
<protein>
    <recommendedName>
        <fullName evidence="11 13">Cytochrome c oxidase subunit 6, mitochondrial</fullName>
    </recommendedName>
    <alternativeName>
        <fullName evidence="12 13">Cytochrome c oxidase polypeptide VI</fullName>
    </alternativeName>
</protein>
<dbReference type="Gene3D" id="1.25.40.40">
    <property type="entry name" value="Cytochrome c oxidase, subunit Va/VI"/>
    <property type="match status" value="1"/>
</dbReference>
<evidence type="ECO:0000256" key="4">
    <source>
        <dbReference type="ARBA" id="ARBA00022617"/>
    </source>
</evidence>
<dbReference type="GO" id="GO:0005743">
    <property type="term" value="C:mitochondrial inner membrane"/>
    <property type="evidence" value="ECO:0007669"/>
    <property type="project" value="UniProtKB-SubCell"/>
</dbReference>
<comment type="function">
    <text evidence="13">Component of the cytochrome c oxidase, the last enzyme in the mitochondrial electron transport chain which drives oxidative phosphorylation. The respiratory chain contains 3 multisubunit complexes succinate dehydrogenase (complex II, CII), ubiquinol-cytochrome c oxidoreductase (cytochrome b-c1 complex, complex III, CIII) and cytochrome c oxidase (complex IV, CIV), that cooperate to transfer electrons derived from NADH and succinate to molecular oxygen, creating an electrochemical gradient over the inner membrane that drives transmembrane transport and the ATP synthase. Cytochrome c oxidase is the component of the respiratory chain that catalyzes the reduction of oxygen to water. Electrons originating from reduced cytochrome c in the intermembrane space (IMS) are transferred via the dinuclear copper A center (CU(A)) of subunit 2 and heme A of subunit 1 to the active site in subunit 1, a binuclear center (BNC) formed by heme A3 and copper B (CU(B)). The BNC reduces molecular oxygen to 2 water molecules using 4 electrons from cytochrome c in the IMS and 4 protons from the mitochondrial matrix.</text>
</comment>
<dbReference type="InterPro" id="IPR003204">
    <property type="entry name" value="Cyt_c_oxidase_su5A/6"/>
</dbReference>
<dbReference type="AlphaFoldDB" id="A0A2T2PCF0"/>
<dbReference type="CDD" id="cd00923">
    <property type="entry name" value="Cyt_c_Oxidase_Va"/>
    <property type="match status" value="1"/>
</dbReference>
<reference evidence="14 15" key="1">
    <citation type="journal article" date="2018" name="Front. Microbiol.">
        <title>Genome-Wide Analysis of Corynespora cassiicola Leaf Fall Disease Putative Effectors.</title>
        <authorList>
            <person name="Lopez D."/>
            <person name="Ribeiro S."/>
            <person name="Label P."/>
            <person name="Fumanal B."/>
            <person name="Venisse J.S."/>
            <person name="Kohler A."/>
            <person name="de Oliveira R.R."/>
            <person name="Labutti K."/>
            <person name="Lipzen A."/>
            <person name="Lail K."/>
            <person name="Bauer D."/>
            <person name="Ohm R.A."/>
            <person name="Barry K.W."/>
            <person name="Spatafora J."/>
            <person name="Grigoriev I.V."/>
            <person name="Martin F.M."/>
            <person name="Pujade-Renaud V."/>
        </authorList>
    </citation>
    <scope>NUCLEOTIDE SEQUENCE [LARGE SCALE GENOMIC DNA]</scope>
    <source>
        <strain evidence="14 15">Philippines</strain>
    </source>
</reference>
<evidence type="ECO:0000256" key="7">
    <source>
        <dbReference type="ARBA" id="ARBA00022946"/>
    </source>
</evidence>
<keyword evidence="9 13" id="KW-0496">Mitochondrion</keyword>
<dbReference type="GO" id="GO:0006123">
    <property type="term" value="P:mitochondrial electron transport, cytochrome c to oxygen"/>
    <property type="evidence" value="ECO:0007669"/>
    <property type="project" value="UniProtKB-UniRule"/>
</dbReference>
<evidence type="ECO:0000256" key="1">
    <source>
        <dbReference type="ARBA" id="ARBA00004443"/>
    </source>
</evidence>
<dbReference type="FunFam" id="1.25.40.40:FF:000001">
    <property type="entry name" value="Cytochrome c oxidase subunit VI"/>
    <property type="match status" value="1"/>
</dbReference>
<evidence type="ECO:0000256" key="9">
    <source>
        <dbReference type="ARBA" id="ARBA00023128"/>
    </source>
</evidence>
<evidence type="ECO:0000313" key="15">
    <source>
        <dbReference type="Proteomes" id="UP000240883"/>
    </source>
</evidence>
<accession>A0A2T2PCF0</accession>
<dbReference type="EMBL" id="KZ678128">
    <property type="protein sequence ID" value="PSN75337.1"/>
    <property type="molecule type" value="Genomic_DNA"/>
</dbReference>
<dbReference type="InterPro" id="IPR036545">
    <property type="entry name" value="Cyt_c_oxidase_su5A/6_sf"/>
</dbReference>
<dbReference type="STRING" id="1448308.A0A2T2PCF0"/>
<dbReference type="GO" id="GO:0046872">
    <property type="term" value="F:metal ion binding"/>
    <property type="evidence" value="ECO:0007669"/>
    <property type="project" value="UniProtKB-UniRule"/>
</dbReference>
<comment type="pathway">
    <text evidence="2 13">Energy metabolism; oxidative phosphorylation.</text>
</comment>
<dbReference type="Pfam" id="PF02284">
    <property type="entry name" value="COX5A"/>
    <property type="match status" value="1"/>
</dbReference>
<dbReference type="PANTHER" id="PTHR14200:SF11">
    <property type="entry name" value="CYTOCHROME C OXIDASE SUBUNIT 5A, MITOCHONDRIAL"/>
    <property type="match status" value="1"/>
</dbReference>